<dbReference type="GO" id="GO:0031902">
    <property type="term" value="C:late endosome membrane"/>
    <property type="evidence" value="ECO:0007669"/>
    <property type="project" value="UniProtKB-UniRule"/>
</dbReference>
<keyword evidence="10" id="KW-1185">Reference proteome</keyword>
<comment type="function">
    <text evidence="7">Component of the ESCRT-II complex (endosomal sorting complex required for transport II), which is required for multivesicular body (MVB) formation and sorting of endosomal cargo proteins into MVBs.</text>
</comment>
<organism evidence="9 10">
    <name type="scientific">Acanthoscelides obtectus</name>
    <name type="common">Bean weevil</name>
    <name type="synonym">Bruchus obtectus</name>
    <dbReference type="NCBI Taxonomy" id="200917"/>
    <lineage>
        <taxon>Eukaryota</taxon>
        <taxon>Metazoa</taxon>
        <taxon>Ecdysozoa</taxon>
        <taxon>Arthropoda</taxon>
        <taxon>Hexapoda</taxon>
        <taxon>Insecta</taxon>
        <taxon>Pterygota</taxon>
        <taxon>Neoptera</taxon>
        <taxon>Endopterygota</taxon>
        <taxon>Coleoptera</taxon>
        <taxon>Polyphaga</taxon>
        <taxon>Cucujiformia</taxon>
        <taxon>Chrysomeloidea</taxon>
        <taxon>Chrysomelidae</taxon>
        <taxon>Bruchinae</taxon>
        <taxon>Bruchini</taxon>
        <taxon>Acanthoscelides</taxon>
    </lineage>
</organism>
<dbReference type="GO" id="GO:0043328">
    <property type="term" value="P:protein transport to vacuole involved in ubiquitin-dependent protein catabolic process via the multivesicular body sorting pathway"/>
    <property type="evidence" value="ECO:0007669"/>
    <property type="project" value="UniProtKB-UniRule"/>
</dbReference>
<dbReference type="Gene3D" id="1.10.10.10">
    <property type="entry name" value="Winged helix-like DNA-binding domain superfamily/Winged helix DNA-binding domain"/>
    <property type="match status" value="2"/>
</dbReference>
<keyword evidence="7" id="KW-0967">Endosome</keyword>
<dbReference type="InterPro" id="IPR040608">
    <property type="entry name" value="Snf8/Vps36"/>
</dbReference>
<comment type="subunit">
    <text evidence="7">Component of the endosomal sorting complex required for transport II (ESCRT-II).</text>
</comment>
<dbReference type="AlphaFoldDB" id="A0A9P0KMX9"/>
<evidence type="ECO:0000256" key="4">
    <source>
        <dbReference type="ARBA" id="ARBA00022490"/>
    </source>
</evidence>
<feature type="domain" description="GLUE N-terminal" evidence="8">
    <location>
        <begin position="1"/>
        <end position="144"/>
    </location>
</feature>
<dbReference type="InterPro" id="IPR036388">
    <property type="entry name" value="WH-like_DNA-bd_sf"/>
</dbReference>
<evidence type="ECO:0000256" key="5">
    <source>
        <dbReference type="ARBA" id="ARBA00022927"/>
    </source>
</evidence>
<dbReference type="Pfam" id="PF11605">
    <property type="entry name" value="Vps36_ESCRT-II"/>
    <property type="match status" value="1"/>
</dbReference>
<dbReference type="PANTHER" id="PTHR13128">
    <property type="entry name" value="VACUOLAR PROTEIN-SORTING-ASSOCIATED PROTEIN 36"/>
    <property type="match status" value="1"/>
</dbReference>
<keyword evidence="5 7" id="KW-0653">Protein transport</keyword>
<dbReference type="InterPro" id="IPR037855">
    <property type="entry name" value="Vps36"/>
</dbReference>
<dbReference type="GO" id="GO:0032266">
    <property type="term" value="F:phosphatidylinositol-3-phosphate binding"/>
    <property type="evidence" value="ECO:0007669"/>
    <property type="project" value="UniProtKB-UniRule"/>
</dbReference>
<keyword evidence="3 7" id="KW-0813">Transport</keyword>
<dbReference type="Gene3D" id="6.10.140.260">
    <property type="match status" value="1"/>
</dbReference>
<name>A0A9P0KMX9_ACAOB</name>
<dbReference type="Pfam" id="PF04157">
    <property type="entry name" value="EAP30"/>
    <property type="match status" value="1"/>
</dbReference>
<dbReference type="PANTHER" id="PTHR13128:SF12">
    <property type="entry name" value="VACUOLAR PROTEIN-SORTING-ASSOCIATED PROTEIN 36"/>
    <property type="match status" value="1"/>
</dbReference>
<dbReference type="SUPFAM" id="SSF50729">
    <property type="entry name" value="PH domain-like"/>
    <property type="match status" value="1"/>
</dbReference>
<evidence type="ECO:0000313" key="9">
    <source>
        <dbReference type="EMBL" id="CAH1976032.1"/>
    </source>
</evidence>
<comment type="subcellular location">
    <subcellularLocation>
        <location evidence="7">Cytoplasm</location>
    </subcellularLocation>
    <subcellularLocation>
        <location evidence="7">Endosome</location>
    </subcellularLocation>
</comment>
<gene>
    <name evidence="9" type="ORF">ACAOBT_LOCUS11915</name>
</gene>
<dbReference type="EMBL" id="CAKOFQ010006842">
    <property type="protein sequence ID" value="CAH1976032.1"/>
    <property type="molecule type" value="Genomic_DNA"/>
</dbReference>
<sequence>MNRFKYASPLLMDNESTIAVENNVRLYDGPQKTSFEGGELIITSHRLFWGRPGAIARGQTCLTLDLSLVVFIEEESPNSFSFSRSRKVILHLSEVTEVSNAAPQQYSSYNFIKLSFRDGFTNNVLDILSDLLQRRPWESPMPTPIIANDSKPQVSGIKLRTGIVGIERNLQEKQKATDESITVAFQDLNKLMTMAKDMVRLTRTISTKIKEKQGDITEDETVRFKSYLLSLGIDDPVTRDAYKSDNMYYQSLAKQICDFLLSHVEEMGGMMALTDVFCRVNRARSLELLSPEDILNACKVMESLGLPMKLYTFSSGVKVLQLSSLDSESVAEATAVLVEDKGSLSSEELSQTLGISLTLAKERLLTAEKLGKCCRDDSIEGLRFYPNLFLTKEE</sequence>
<dbReference type="GO" id="GO:0000814">
    <property type="term" value="C:ESCRT II complex"/>
    <property type="evidence" value="ECO:0007669"/>
    <property type="project" value="UniProtKB-UniRule"/>
</dbReference>
<dbReference type="Proteomes" id="UP001152888">
    <property type="component" value="Unassembled WGS sequence"/>
</dbReference>
<evidence type="ECO:0000256" key="7">
    <source>
        <dbReference type="RuleBase" id="RU367095"/>
    </source>
</evidence>
<evidence type="ECO:0000256" key="6">
    <source>
        <dbReference type="ARBA" id="ARBA00030114"/>
    </source>
</evidence>
<dbReference type="PROSITE" id="PS51495">
    <property type="entry name" value="GLUE"/>
    <property type="match status" value="1"/>
</dbReference>
<evidence type="ECO:0000256" key="1">
    <source>
        <dbReference type="ARBA" id="ARBA00009697"/>
    </source>
</evidence>
<dbReference type="OrthoDB" id="271448at2759"/>
<dbReference type="InterPro" id="IPR036390">
    <property type="entry name" value="WH_DNA-bd_sf"/>
</dbReference>
<dbReference type="InterPro" id="IPR021648">
    <property type="entry name" value="GLUE_dom"/>
</dbReference>
<comment type="caution">
    <text evidence="9">The sequence shown here is derived from an EMBL/GenBank/DDBJ whole genome shotgun (WGS) entry which is preliminary data.</text>
</comment>
<evidence type="ECO:0000313" key="10">
    <source>
        <dbReference type="Proteomes" id="UP001152888"/>
    </source>
</evidence>
<evidence type="ECO:0000256" key="2">
    <source>
        <dbReference type="ARBA" id="ARBA00017953"/>
    </source>
</evidence>
<dbReference type="InterPro" id="IPR011993">
    <property type="entry name" value="PH-like_dom_sf"/>
</dbReference>
<accession>A0A9P0KMX9</accession>
<dbReference type="SUPFAM" id="SSF46785">
    <property type="entry name" value="Winged helix' DNA-binding domain"/>
    <property type="match status" value="2"/>
</dbReference>
<proteinExistence type="inferred from homology"/>
<dbReference type="GO" id="GO:0043130">
    <property type="term" value="F:ubiquitin binding"/>
    <property type="evidence" value="ECO:0007669"/>
    <property type="project" value="UniProtKB-UniRule"/>
</dbReference>
<dbReference type="Gene3D" id="2.30.29.30">
    <property type="entry name" value="Pleckstrin-homology domain (PH domain)/Phosphotyrosine-binding domain (PTB)"/>
    <property type="match status" value="1"/>
</dbReference>
<protein>
    <recommendedName>
        <fullName evidence="2 7">Vacuolar protein-sorting-associated protein 36</fullName>
    </recommendedName>
    <alternativeName>
        <fullName evidence="6 7">ESCRT-II complex subunit VPS36</fullName>
    </alternativeName>
</protein>
<evidence type="ECO:0000259" key="8">
    <source>
        <dbReference type="PROSITE" id="PS51495"/>
    </source>
</evidence>
<evidence type="ECO:0000256" key="3">
    <source>
        <dbReference type="ARBA" id="ARBA00022448"/>
    </source>
</evidence>
<dbReference type="FunFam" id="1.10.10.10:FF:000416">
    <property type="entry name" value="Vacuolar protein-sorting-associated protein 36"/>
    <property type="match status" value="1"/>
</dbReference>
<keyword evidence="4 7" id="KW-0963">Cytoplasm</keyword>
<reference evidence="9" key="1">
    <citation type="submission" date="2022-03" db="EMBL/GenBank/DDBJ databases">
        <authorList>
            <person name="Sayadi A."/>
        </authorList>
    </citation>
    <scope>NUCLEOTIDE SEQUENCE</scope>
</reference>
<comment type="similarity">
    <text evidence="1 7">Belongs to the VPS36 family.</text>
</comment>
<dbReference type="FunFam" id="1.10.10.10:FF:000170">
    <property type="entry name" value="Vacuolar protein-sorting-associated protein 36"/>
    <property type="match status" value="1"/>
</dbReference>